<organism evidence="1">
    <name type="scientific">Lygus hesperus</name>
    <name type="common">Western plant bug</name>
    <dbReference type="NCBI Taxonomy" id="30085"/>
    <lineage>
        <taxon>Eukaryota</taxon>
        <taxon>Metazoa</taxon>
        <taxon>Ecdysozoa</taxon>
        <taxon>Arthropoda</taxon>
        <taxon>Hexapoda</taxon>
        <taxon>Insecta</taxon>
        <taxon>Pterygota</taxon>
        <taxon>Neoptera</taxon>
        <taxon>Paraneoptera</taxon>
        <taxon>Hemiptera</taxon>
        <taxon>Heteroptera</taxon>
        <taxon>Panheteroptera</taxon>
        <taxon>Cimicomorpha</taxon>
        <taxon>Miridae</taxon>
        <taxon>Mirini</taxon>
        <taxon>Lygus</taxon>
    </lineage>
</organism>
<name>A0A146MCT3_LYGHE</name>
<accession>A0A146MCT3</accession>
<protein>
    <submittedName>
        <fullName evidence="1">Uncharacterized protein</fullName>
    </submittedName>
</protein>
<evidence type="ECO:0000313" key="1">
    <source>
        <dbReference type="EMBL" id="JAQ17035.1"/>
    </source>
</evidence>
<proteinExistence type="predicted"/>
<sequence length="125" mass="14216">MDFLKLKSMSFDQFLYDQLQTVGMRAGREHFFSDESGAASGNLRVMLKDVSWRGRSKNGNCSSEAALTRDHSQSFKRAELTVISIPIYSRYNFEAKYRLWLPLEIMSDLTMTTANILNNGCSKTA</sequence>
<dbReference type="AlphaFoldDB" id="A0A146MCT3"/>
<gene>
    <name evidence="1" type="ORF">g.61070</name>
</gene>
<dbReference type="EMBL" id="GDHC01001594">
    <property type="protein sequence ID" value="JAQ17035.1"/>
    <property type="molecule type" value="Transcribed_RNA"/>
</dbReference>
<reference evidence="1" key="1">
    <citation type="journal article" date="2016" name="Gigascience">
        <title>De novo construction of an expanded transcriptome assembly for the western tarnished plant bug, Lygus hesperus.</title>
        <authorList>
            <person name="Tassone E.E."/>
            <person name="Geib S.M."/>
            <person name="Hall B."/>
            <person name="Fabrick J.A."/>
            <person name="Brent C.S."/>
            <person name="Hull J.J."/>
        </authorList>
    </citation>
    <scope>NUCLEOTIDE SEQUENCE</scope>
</reference>